<dbReference type="Proteomes" id="UP001243195">
    <property type="component" value="Unassembled WGS sequence"/>
</dbReference>
<dbReference type="EMBL" id="JAVIDA010000031">
    <property type="protein sequence ID" value="MDQ9073018.1"/>
    <property type="molecule type" value="Genomic_DNA"/>
</dbReference>
<name>A0AAW8JP31_9GAMM</name>
<evidence type="ECO:0000313" key="2">
    <source>
        <dbReference type="EMBL" id="MDQ9073018.1"/>
    </source>
</evidence>
<keyword evidence="1" id="KW-0732">Signal</keyword>
<gene>
    <name evidence="2" type="ORF">RFH51_16305</name>
</gene>
<evidence type="ECO:0000313" key="3">
    <source>
        <dbReference type="Proteomes" id="UP001243195"/>
    </source>
</evidence>
<feature type="signal peptide" evidence="1">
    <location>
        <begin position="1"/>
        <end position="18"/>
    </location>
</feature>
<dbReference type="RefSeq" id="WP_308957144.1">
    <property type="nucleotide sequence ID" value="NZ_JAVICY010000034.1"/>
</dbReference>
<proteinExistence type="predicted"/>
<feature type="chain" id="PRO_5043645161" description="Lipoprotein" evidence="1">
    <location>
        <begin position="19"/>
        <end position="199"/>
    </location>
</feature>
<sequence length="199" mass="22459">MKKIAISLMLLGLTGCSAGMINQSKKMLGLKLYQDSQAEHTSNIRIEHNNIFSVTLYPNGCITSLQPKFQMLPEVNSAGSLKNQLLSKPIEYKQKLLNMPFPPEENRSYSEFKLPANRLLAIGASKGYYNGVEYRGCGVNAIYKFSENKNYELLDNTSQCSLQINEIRNNGERVELKPLKYLNNVNEWAGCDAQIKDLQ</sequence>
<evidence type="ECO:0000256" key="1">
    <source>
        <dbReference type="SAM" id="SignalP"/>
    </source>
</evidence>
<dbReference type="PROSITE" id="PS51257">
    <property type="entry name" value="PROKAR_LIPOPROTEIN"/>
    <property type="match status" value="1"/>
</dbReference>
<accession>A0AAW8JP31</accession>
<reference evidence="2" key="1">
    <citation type="submission" date="2023-08" db="EMBL/GenBank/DDBJ databases">
        <title>Emergence of clinically-relevant ST2 carbapenem-resistant Acinetobacter baumannii strains in hospital sewages in Zhejiang, East of China.</title>
        <authorList>
            <person name="Kaichao C."/>
            <person name="Zhang R."/>
        </authorList>
    </citation>
    <scope>NUCLEOTIDE SEQUENCE</scope>
    <source>
        <strain evidence="2">M-SY-60</strain>
    </source>
</reference>
<comment type="caution">
    <text evidence="2">The sequence shown here is derived from an EMBL/GenBank/DDBJ whole genome shotgun (WGS) entry which is preliminary data.</text>
</comment>
<evidence type="ECO:0008006" key="4">
    <source>
        <dbReference type="Google" id="ProtNLM"/>
    </source>
</evidence>
<protein>
    <recommendedName>
        <fullName evidence="4">Lipoprotein</fullName>
    </recommendedName>
</protein>
<organism evidence="2 3">
    <name type="scientific">Acinetobacter gerneri</name>
    <dbReference type="NCBI Taxonomy" id="202952"/>
    <lineage>
        <taxon>Bacteria</taxon>
        <taxon>Pseudomonadati</taxon>
        <taxon>Pseudomonadota</taxon>
        <taxon>Gammaproteobacteria</taxon>
        <taxon>Moraxellales</taxon>
        <taxon>Moraxellaceae</taxon>
        <taxon>Acinetobacter</taxon>
    </lineage>
</organism>
<dbReference type="AlphaFoldDB" id="A0AAW8JP31"/>